<keyword evidence="2 5" id="KW-0812">Transmembrane</keyword>
<feature type="transmembrane region" description="Helical" evidence="5">
    <location>
        <begin position="179"/>
        <end position="197"/>
    </location>
</feature>
<dbReference type="RefSeq" id="XP_033812163.1">
    <property type="nucleotide sequence ID" value="XM_033956272.1"/>
</dbReference>
<evidence type="ECO:0000256" key="1">
    <source>
        <dbReference type="ARBA" id="ARBA00004141"/>
    </source>
</evidence>
<dbReference type="GO" id="GO:0016020">
    <property type="term" value="C:membrane"/>
    <property type="evidence" value="ECO:0007669"/>
    <property type="project" value="UniProtKB-SubCell"/>
</dbReference>
<dbReference type="Pfam" id="PF00083">
    <property type="entry name" value="Sugar_tr"/>
    <property type="match status" value="1"/>
</dbReference>
<name>A0A6P8S4S6_GEOSA</name>
<feature type="transmembrane region" description="Helical" evidence="5">
    <location>
        <begin position="262"/>
        <end position="281"/>
    </location>
</feature>
<dbReference type="PROSITE" id="PS50850">
    <property type="entry name" value="MFS"/>
    <property type="match status" value="1"/>
</dbReference>
<proteinExistence type="predicted"/>
<feature type="transmembrane region" description="Helical" evidence="5">
    <location>
        <begin position="203"/>
        <end position="226"/>
    </location>
</feature>
<evidence type="ECO:0000256" key="4">
    <source>
        <dbReference type="ARBA" id="ARBA00023136"/>
    </source>
</evidence>
<feature type="domain" description="Major facilitator superfamily (MFS) profile" evidence="6">
    <location>
        <begin position="93"/>
        <end position="520"/>
    </location>
</feature>
<dbReference type="AlphaFoldDB" id="A0A6P8S4S6"/>
<dbReference type="KEGG" id="gsh:117365652"/>
<feature type="transmembrane region" description="Helical" evidence="5">
    <location>
        <begin position="432"/>
        <end position="456"/>
    </location>
</feature>
<keyword evidence="4 5" id="KW-0472">Membrane</keyword>
<dbReference type="GeneID" id="117365652"/>
<dbReference type="Proteomes" id="UP000515159">
    <property type="component" value="Chromosome 8"/>
</dbReference>
<protein>
    <submittedName>
        <fullName evidence="8 9">Solute carrier family 22 member 20-like isoform X1</fullName>
    </submittedName>
</protein>
<sequence>MGFNDLLESIGGVGYFHILHNILILIPVCIVSFHSYLQNFTAAIPNHHCHVPVDTKQICDANLTAKELLQVYIPMNKEGKPKECHQFKVAQCHIINTTVSNVTDLATKPCTDGWTYNQSQFVSTIISESVITLLQWDLVCSQQALKQVAQSIYMAGVLVGSAFFGWLSDRFGRRRVLMWTHLQVAVAGTLVALLPTFSSYCVFRFISGMGTSGIFIISLSLILEWIPMRGRTLAGNCYGYFASSGQMILAGLAYYLRNWRWLQFAACVPFFLFFLYSWLLVESARWLILKGKLDHALRNLKIAAWVNGKKEEGEKITIEMLKENIPMNSSKVSSYSFLDLFRTPGMRRISCCLMLVCFSTHFAFFALALDLTTFGFSIFLVQLIFGAIDIPGKLICTLTMDLFGRQKTQAVSLILSGLLIIGGIFVPQGMMALHTALATLAKCCLSGAMACVLQFSGELYPTEVRQRGLGLSFMTAYLGSVLAPVVYLLGDIVSFLPYLIYGVASIVAGVAACFLLETNQALLPDTIEEVESRFNPTWIPH</sequence>
<feature type="transmembrane region" description="Helical" evidence="5">
    <location>
        <begin position="349"/>
        <end position="368"/>
    </location>
</feature>
<keyword evidence="3 5" id="KW-1133">Transmembrane helix</keyword>
<gene>
    <name evidence="8 9" type="primary">LOC117365652</name>
</gene>
<reference evidence="8 9" key="1">
    <citation type="submission" date="2025-04" db="UniProtKB">
        <authorList>
            <consortium name="RefSeq"/>
        </authorList>
    </citation>
    <scope>IDENTIFICATION</scope>
</reference>
<evidence type="ECO:0000259" key="6">
    <source>
        <dbReference type="PROSITE" id="PS50850"/>
    </source>
</evidence>
<dbReference type="Gene3D" id="1.20.1250.20">
    <property type="entry name" value="MFS general substrate transporter like domains"/>
    <property type="match status" value="1"/>
</dbReference>
<comment type="subcellular location">
    <subcellularLocation>
        <location evidence="1">Membrane</location>
        <topology evidence="1">Multi-pass membrane protein</topology>
    </subcellularLocation>
</comment>
<dbReference type="FunFam" id="1.20.1250.20:FF:000023">
    <property type="entry name" value="Solute carrier family 22 member 6"/>
    <property type="match status" value="1"/>
</dbReference>
<evidence type="ECO:0000256" key="2">
    <source>
        <dbReference type="ARBA" id="ARBA00022692"/>
    </source>
</evidence>
<feature type="transmembrane region" description="Helical" evidence="5">
    <location>
        <begin position="408"/>
        <end position="426"/>
    </location>
</feature>
<dbReference type="InterPro" id="IPR036259">
    <property type="entry name" value="MFS_trans_sf"/>
</dbReference>
<dbReference type="RefSeq" id="XP_033812162.1">
    <property type="nucleotide sequence ID" value="XM_033956271.1"/>
</dbReference>
<evidence type="ECO:0000313" key="8">
    <source>
        <dbReference type="RefSeq" id="XP_033812162.1"/>
    </source>
</evidence>
<evidence type="ECO:0000313" key="7">
    <source>
        <dbReference type="Proteomes" id="UP000515159"/>
    </source>
</evidence>
<dbReference type="GO" id="GO:0022857">
    <property type="term" value="F:transmembrane transporter activity"/>
    <property type="evidence" value="ECO:0007669"/>
    <property type="project" value="InterPro"/>
</dbReference>
<keyword evidence="7" id="KW-1185">Reference proteome</keyword>
<feature type="transmembrane region" description="Helical" evidence="5">
    <location>
        <begin position="238"/>
        <end position="256"/>
    </location>
</feature>
<dbReference type="InterPro" id="IPR020846">
    <property type="entry name" value="MFS_dom"/>
</dbReference>
<evidence type="ECO:0000256" key="3">
    <source>
        <dbReference type="ARBA" id="ARBA00022989"/>
    </source>
</evidence>
<evidence type="ECO:0000256" key="5">
    <source>
        <dbReference type="SAM" id="Phobius"/>
    </source>
</evidence>
<dbReference type="SUPFAM" id="SSF103473">
    <property type="entry name" value="MFS general substrate transporter"/>
    <property type="match status" value="1"/>
</dbReference>
<dbReference type="PANTHER" id="PTHR24064">
    <property type="entry name" value="SOLUTE CARRIER FAMILY 22 MEMBER"/>
    <property type="match status" value="1"/>
</dbReference>
<feature type="transmembrane region" description="Helical" evidence="5">
    <location>
        <begin position="495"/>
        <end position="516"/>
    </location>
</feature>
<feature type="transmembrane region" description="Helical" evidence="5">
    <location>
        <begin position="12"/>
        <end position="37"/>
    </location>
</feature>
<organism evidence="7 9">
    <name type="scientific">Geotrypetes seraphini</name>
    <name type="common">Gaboon caecilian</name>
    <name type="synonym">Caecilia seraphini</name>
    <dbReference type="NCBI Taxonomy" id="260995"/>
    <lineage>
        <taxon>Eukaryota</taxon>
        <taxon>Metazoa</taxon>
        <taxon>Chordata</taxon>
        <taxon>Craniata</taxon>
        <taxon>Vertebrata</taxon>
        <taxon>Euteleostomi</taxon>
        <taxon>Amphibia</taxon>
        <taxon>Gymnophiona</taxon>
        <taxon>Geotrypetes</taxon>
    </lineage>
</organism>
<evidence type="ECO:0000313" key="9">
    <source>
        <dbReference type="RefSeq" id="XP_033812163.1"/>
    </source>
</evidence>
<feature type="transmembrane region" description="Helical" evidence="5">
    <location>
        <begin position="468"/>
        <end position="489"/>
    </location>
</feature>
<feature type="transmembrane region" description="Helical" evidence="5">
    <location>
        <begin position="374"/>
        <end position="396"/>
    </location>
</feature>
<dbReference type="InterPro" id="IPR005828">
    <property type="entry name" value="MFS_sugar_transport-like"/>
</dbReference>
<accession>A0A6P8S4S6</accession>
<dbReference type="OrthoDB" id="5141738at2759"/>